<evidence type="ECO:0000313" key="2">
    <source>
        <dbReference type="Proteomes" id="UP000827432"/>
    </source>
</evidence>
<dbReference type="EMBL" id="MZ130489">
    <property type="protein sequence ID" value="QWM90444.1"/>
    <property type="molecule type" value="Genomic_DNA"/>
</dbReference>
<keyword evidence="2" id="KW-1185">Reference proteome</keyword>
<evidence type="ECO:0000313" key="1">
    <source>
        <dbReference type="EMBL" id="QWM90444.1"/>
    </source>
</evidence>
<accession>A0AAE7V341</accession>
<gene>
    <name evidence="1" type="primary">gp_26581</name>
</gene>
<proteinExistence type="predicted"/>
<protein>
    <submittedName>
        <fullName evidence="1">Uncharacterized protein</fullName>
    </submittedName>
</protein>
<dbReference type="RefSeq" id="YP_010360016.1">
    <property type="nucleotide sequence ID" value="NC_062779.1"/>
</dbReference>
<dbReference type="Proteomes" id="UP000827432">
    <property type="component" value="Segment"/>
</dbReference>
<reference evidence="1 2" key="1">
    <citation type="submission" date="2021-04" db="EMBL/GenBank/DDBJ databases">
        <authorList>
            <person name="Shkoporov A.N."/>
            <person name="Stockdale S.R."/>
            <person name="Guerin E."/>
            <person name="Ross R.P."/>
            <person name="Hill C."/>
        </authorList>
    </citation>
    <scope>NUCLEOTIDE SEQUENCE [LARGE SCALE GENOMIC DNA]</scope>
    <source>
        <strain evidence="2">cr2_1</strain>
    </source>
</reference>
<dbReference type="GeneID" id="75690746"/>
<organism evidence="1 2">
    <name type="scientific">uncultured phage cr2_1</name>
    <dbReference type="NCBI Taxonomy" id="2986394"/>
    <lineage>
        <taxon>Viruses</taxon>
        <taxon>Duplodnaviria</taxon>
        <taxon>Heunggongvirae</taxon>
        <taxon>Uroviricota</taxon>
        <taxon>Caudoviricetes</taxon>
        <taxon>Crassvirales</taxon>
        <taxon>Crevaviridae</taxon>
        <taxon>Coarsevirinae</taxon>
        <taxon>Junduvirus</taxon>
        <taxon>Junduvirus communis</taxon>
    </lineage>
</organism>
<name>A0AAE7V341_9CAUD</name>
<dbReference type="KEGG" id="vg:75690746"/>
<sequence>MADELKNPMRRSVIGEIISIKEINKDDFEEGKFRHNCRIVRVDPLNGAPLVDVYITNDQYDKYGLNAIIFAGNVVNFSIDENIAGETGYIDPDTEEWTYHAKTFNSFAGADNVGSLGLIGVFGKLGVGADIVSGFIKNIETARKQRETVAKPKAVEAVATEQAEEAA</sequence>